<protein>
    <submittedName>
        <fullName evidence="3">Uncharacterized protein</fullName>
    </submittedName>
</protein>
<name>A0A0R3MCJ4_9BRAD</name>
<organism evidence="3 4">
    <name type="scientific">Bradyrhizobium lablabi</name>
    <dbReference type="NCBI Taxonomy" id="722472"/>
    <lineage>
        <taxon>Bacteria</taxon>
        <taxon>Pseudomonadati</taxon>
        <taxon>Pseudomonadota</taxon>
        <taxon>Alphaproteobacteria</taxon>
        <taxon>Hyphomicrobiales</taxon>
        <taxon>Nitrobacteraceae</taxon>
        <taxon>Bradyrhizobium</taxon>
    </lineage>
</organism>
<feature type="region of interest" description="Disordered" evidence="1">
    <location>
        <begin position="24"/>
        <end position="52"/>
    </location>
</feature>
<keyword evidence="2" id="KW-0732">Signal</keyword>
<feature type="signal peptide" evidence="2">
    <location>
        <begin position="1"/>
        <end position="21"/>
    </location>
</feature>
<dbReference type="RefSeq" id="WP_057862125.1">
    <property type="nucleotide sequence ID" value="NZ_LLYB01000123.1"/>
</dbReference>
<reference evidence="3 4" key="1">
    <citation type="submission" date="2014-03" db="EMBL/GenBank/DDBJ databases">
        <title>Bradyrhizobium valentinum sp. nov., isolated from effective nodules of Lupinus mariae-josephae, a lupine endemic of basic-lime soils in Eastern Spain.</title>
        <authorList>
            <person name="Duran D."/>
            <person name="Rey L."/>
            <person name="Navarro A."/>
            <person name="Busquets A."/>
            <person name="Imperial J."/>
            <person name="Ruiz-Argueso T."/>
        </authorList>
    </citation>
    <scope>NUCLEOTIDE SEQUENCE [LARGE SCALE GENOMIC DNA]</scope>
    <source>
        <strain evidence="3 4">CCBAU 23086</strain>
    </source>
</reference>
<sequence>MLRNSAAAVILISCFTATAWAQAPSTTGPAASPPSKPATKKAAPKAKAAAKQPVAETGPCRLGVISALGDRFSVHKFGLTIFENEESEAPIDGWGLDDLPLARVRAATGADPSVRRIAYPKGAFEPHYNPKSRFLPDPSEGLPAIVRNITSNANCERYLVITKYNAVVSGTKMEIKGIGAYSQGIGSFARHYHLFANVAINMYDGTSYERISRTLAALGATFAGGLGLTEDPLTKLDEQLFPNPPESASSSAALKERTRALVSARLDRMIPVYLQP</sequence>
<dbReference type="AlphaFoldDB" id="A0A0R3MCJ4"/>
<dbReference type="OrthoDB" id="8253586at2"/>
<evidence type="ECO:0000256" key="1">
    <source>
        <dbReference type="SAM" id="MobiDB-lite"/>
    </source>
</evidence>
<evidence type="ECO:0000313" key="4">
    <source>
        <dbReference type="Proteomes" id="UP000051660"/>
    </source>
</evidence>
<proteinExistence type="predicted"/>
<dbReference type="EMBL" id="LLYB01000123">
    <property type="protein sequence ID" value="KRR17134.1"/>
    <property type="molecule type" value="Genomic_DNA"/>
</dbReference>
<dbReference type="Proteomes" id="UP000051660">
    <property type="component" value="Unassembled WGS sequence"/>
</dbReference>
<evidence type="ECO:0000313" key="3">
    <source>
        <dbReference type="EMBL" id="KRR17134.1"/>
    </source>
</evidence>
<evidence type="ECO:0000256" key="2">
    <source>
        <dbReference type="SAM" id="SignalP"/>
    </source>
</evidence>
<comment type="caution">
    <text evidence="3">The sequence shown here is derived from an EMBL/GenBank/DDBJ whole genome shotgun (WGS) entry which is preliminary data.</text>
</comment>
<feature type="chain" id="PRO_5006443949" evidence="2">
    <location>
        <begin position="22"/>
        <end position="276"/>
    </location>
</feature>
<gene>
    <name evidence="3" type="ORF">CQ14_12085</name>
</gene>
<accession>A0A0R3MCJ4</accession>